<feature type="binding site" evidence="12">
    <location>
        <position position="312"/>
    </location>
    <ligand>
        <name>substrate</name>
    </ligand>
</feature>
<dbReference type="Gene3D" id="2.40.37.10">
    <property type="entry name" value="Lyase, Ornithine Decarboxylase, Chain A, domain 1"/>
    <property type="match status" value="1"/>
</dbReference>
<dbReference type="Pfam" id="PF00278">
    <property type="entry name" value="Orn_DAP_Arg_deC"/>
    <property type="match status" value="1"/>
</dbReference>
<comment type="subunit">
    <text evidence="12">Homodimer.</text>
</comment>
<dbReference type="CDD" id="cd06828">
    <property type="entry name" value="PLPDE_III_DapDC"/>
    <property type="match status" value="1"/>
</dbReference>
<dbReference type="Pfam" id="PF02784">
    <property type="entry name" value="Orn_Arg_deC_N"/>
    <property type="match status" value="1"/>
</dbReference>
<comment type="cofactor">
    <cofactor evidence="1 12 13 14">
        <name>pyridoxal 5'-phosphate</name>
        <dbReference type="ChEBI" id="CHEBI:597326"/>
    </cofactor>
</comment>
<feature type="binding site" evidence="12">
    <location>
        <position position="276"/>
    </location>
    <ligand>
        <name>substrate</name>
    </ligand>
</feature>
<dbReference type="HAMAP" id="MF_02120">
    <property type="entry name" value="LysA"/>
    <property type="match status" value="1"/>
</dbReference>
<sequence>MDLINYRDDRLFVEDVSVADIANNYNTPCYIYSRATIERHWQAFDNAAKSHPHLVCYAVKANSNIGVLSVLAKLGSGFDIVSGGELARVIKAGGDPKKVVFSGVGKTEAEIEYALEAGIHCFNVESEAELDRINKVAAEVGKKAPISIRVNPDVDAKTHPYISTGLKANKFGIEREQAKRVYQKAAAMSHLNVVGIDCHIGSQLTELQPFVDALDKVLVLIDELASVGIKIKHLDIGGGLGVTYTDEQPPAIDDYVAVMLEKIKGRDLQLVFEPGRAIMANAGILVTKVEFLKQGEEKNFAIVDAAMNDLIRPSLYSAYQRIVPVDASLTRDSKTYDIVGPICETGDFLGKDRELGLEQGDLLAVCSAGAYGFTMASNYNSRVRPVELLVDGEQTHVVREREKLEDLWRGESAL</sequence>
<dbReference type="InterPro" id="IPR000183">
    <property type="entry name" value="Orn/DAP/Arg_de-COase"/>
</dbReference>
<comment type="pathway">
    <text evidence="8 12 14">Amino-acid biosynthesis; L-lysine biosynthesis via DAP pathway; L-lysine from DL-2,6-diaminopimelate: step 1/1.</text>
</comment>
<feature type="binding site" evidence="12">
    <location>
        <position position="239"/>
    </location>
    <ligand>
        <name>pyridoxal 5'-phosphate</name>
        <dbReference type="ChEBI" id="CHEBI:597326"/>
    </ligand>
</feature>
<keyword evidence="4 12" id="KW-0663">Pyridoxal phosphate</keyword>
<dbReference type="PROSITE" id="PS00878">
    <property type="entry name" value="ODR_DC_2_1"/>
    <property type="match status" value="1"/>
</dbReference>
<evidence type="ECO:0000256" key="13">
    <source>
        <dbReference type="PIRSR" id="PIRSR600183-50"/>
    </source>
</evidence>
<dbReference type="Gene3D" id="3.20.20.10">
    <property type="entry name" value="Alanine racemase"/>
    <property type="match status" value="1"/>
</dbReference>
<dbReference type="PRINTS" id="PR01179">
    <property type="entry name" value="ODADCRBXLASE"/>
</dbReference>
<evidence type="ECO:0000256" key="11">
    <source>
        <dbReference type="ARBA" id="ARBA00074972"/>
    </source>
</evidence>
<dbReference type="SUPFAM" id="SSF51419">
    <property type="entry name" value="PLP-binding barrel"/>
    <property type="match status" value="1"/>
</dbReference>
<dbReference type="GO" id="GO:0030170">
    <property type="term" value="F:pyridoxal phosphate binding"/>
    <property type="evidence" value="ECO:0007669"/>
    <property type="project" value="UniProtKB-UniRule"/>
</dbReference>
<feature type="active site" description="Proton donor" evidence="13">
    <location>
        <position position="343"/>
    </location>
</feature>
<proteinExistence type="inferred from homology"/>
<dbReference type="InterPro" id="IPR022644">
    <property type="entry name" value="De-COase2_N"/>
</dbReference>
<evidence type="ECO:0000259" key="15">
    <source>
        <dbReference type="Pfam" id="PF00278"/>
    </source>
</evidence>
<organism evidence="17 18">
    <name type="scientific">Saccharobesus litoralis</name>
    <dbReference type="NCBI Taxonomy" id="2172099"/>
    <lineage>
        <taxon>Bacteria</taxon>
        <taxon>Pseudomonadati</taxon>
        <taxon>Pseudomonadota</taxon>
        <taxon>Gammaproteobacteria</taxon>
        <taxon>Alteromonadales</taxon>
        <taxon>Alteromonadaceae</taxon>
        <taxon>Saccharobesus</taxon>
    </lineage>
</organism>
<dbReference type="GO" id="GO:0008836">
    <property type="term" value="F:diaminopimelate decarboxylase activity"/>
    <property type="evidence" value="ECO:0007669"/>
    <property type="project" value="UniProtKB-UniRule"/>
</dbReference>
<evidence type="ECO:0000259" key="16">
    <source>
        <dbReference type="Pfam" id="PF02784"/>
    </source>
</evidence>
<dbReference type="AlphaFoldDB" id="A0A2S0VQI1"/>
<dbReference type="InterPro" id="IPR002986">
    <property type="entry name" value="DAP_deCOOHase_LysA"/>
</dbReference>
<evidence type="ECO:0000256" key="3">
    <source>
        <dbReference type="ARBA" id="ARBA00022793"/>
    </source>
</evidence>
<feature type="binding site" evidence="12">
    <location>
        <position position="344"/>
    </location>
    <ligand>
        <name>substrate</name>
    </ligand>
</feature>
<protein>
    <recommendedName>
        <fullName evidence="11 12">Diaminopimelate decarboxylase</fullName>
        <shortName evidence="12">DAP decarboxylase</shortName>
        <shortName evidence="12">DAPDC</shortName>
        <ecNumber evidence="10 12">4.1.1.20</ecNumber>
    </recommendedName>
</protein>
<dbReference type="SUPFAM" id="SSF50621">
    <property type="entry name" value="Alanine racemase C-terminal domain-like"/>
    <property type="match status" value="1"/>
</dbReference>
<dbReference type="UniPathway" id="UPA00034">
    <property type="reaction ID" value="UER00027"/>
</dbReference>
<dbReference type="KEGG" id="cate:C2869_08515"/>
<keyword evidence="18" id="KW-1185">Reference proteome</keyword>
<keyword evidence="5 12" id="KW-0457">Lysine biosynthesis</keyword>
<feature type="domain" description="Orn/DAP/Arg decarboxylase 2 N-terminal" evidence="16">
    <location>
        <begin position="35"/>
        <end position="280"/>
    </location>
</feature>
<dbReference type="InterPro" id="IPR022643">
    <property type="entry name" value="De-COase2_C"/>
</dbReference>
<evidence type="ECO:0000256" key="5">
    <source>
        <dbReference type="ARBA" id="ARBA00023154"/>
    </source>
</evidence>
<dbReference type="PROSITE" id="PS00879">
    <property type="entry name" value="ODR_DC_2_2"/>
    <property type="match status" value="1"/>
</dbReference>
<dbReference type="PRINTS" id="PR01181">
    <property type="entry name" value="DAPDCRBXLASE"/>
</dbReference>
<dbReference type="OrthoDB" id="9802241at2"/>
<dbReference type="Proteomes" id="UP000244441">
    <property type="component" value="Chromosome"/>
</dbReference>
<gene>
    <name evidence="12 17" type="primary">lysA</name>
    <name evidence="17" type="ORF">C2869_08515</name>
</gene>
<dbReference type="InterPro" id="IPR029066">
    <property type="entry name" value="PLP-binding_barrel"/>
</dbReference>
<dbReference type="InterPro" id="IPR022653">
    <property type="entry name" value="De-COase2_pyr-phos_BS"/>
</dbReference>
<accession>A0A2S0VQI1</accession>
<evidence type="ECO:0000256" key="2">
    <source>
        <dbReference type="ARBA" id="ARBA00022605"/>
    </source>
</evidence>
<name>A0A2S0VQI1_9ALTE</name>
<feature type="binding site" evidence="12">
    <location>
        <position position="316"/>
    </location>
    <ligand>
        <name>substrate</name>
    </ligand>
</feature>
<dbReference type="PANTHER" id="PTHR43727:SF2">
    <property type="entry name" value="GROUP IV DECARBOXYLASE"/>
    <property type="match status" value="1"/>
</dbReference>
<dbReference type="InterPro" id="IPR009006">
    <property type="entry name" value="Ala_racemase/Decarboxylase_C"/>
</dbReference>
<dbReference type="PANTHER" id="PTHR43727">
    <property type="entry name" value="DIAMINOPIMELATE DECARBOXYLASE"/>
    <property type="match status" value="1"/>
</dbReference>
<evidence type="ECO:0000256" key="10">
    <source>
        <dbReference type="ARBA" id="ARBA00066427"/>
    </source>
</evidence>
<feature type="binding site" evidence="12">
    <location>
        <position position="371"/>
    </location>
    <ligand>
        <name>substrate</name>
    </ligand>
</feature>
<feature type="domain" description="Orn/DAP/Arg decarboxylase 2 C-terminal" evidence="15">
    <location>
        <begin position="30"/>
        <end position="369"/>
    </location>
</feature>
<dbReference type="GO" id="GO:0009089">
    <property type="term" value="P:lysine biosynthetic process via diaminopimelate"/>
    <property type="evidence" value="ECO:0007669"/>
    <property type="project" value="UniProtKB-UniRule"/>
</dbReference>
<dbReference type="InterPro" id="IPR022657">
    <property type="entry name" value="De-COase2_CS"/>
</dbReference>
<evidence type="ECO:0000256" key="4">
    <source>
        <dbReference type="ARBA" id="ARBA00022898"/>
    </source>
</evidence>
<evidence type="ECO:0000313" key="18">
    <source>
        <dbReference type="Proteomes" id="UP000244441"/>
    </source>
</evidence>
<evidence type="ECO:0000256" key="9">
    <source>
        <dbReference type="ARBA" id="ARBA00060983"/>
    </source>
</evidence>
<dbReference type="EMBL" id="CP026604">
    <property type="protein sequence ID" value="AWB66467.1"/>
    <property type="molecule type" value="Genomic_DNA"/>
</dbReference>
<dbReference type="FunFam" id="2.40.37.10:FF:000003">
    <property type="entry name" value="Diaminopimelate decarboxylase"/>
    <property type="match status" value="1"/>
</dbReference>
<evidence type="ECO:0000256" key="8">
    <source>
        <dbReference type="ARBA" id="ARBA00060643"/>
    </source>
</evidence>
<comment type="catalytic activity">
    <reaction evidence="7 12 14">
        <text>meso-2,6-diaminopimelate + H(+) = L-lysine + CO2</text>
        <dbReference type="Rhea" id="RHEA:15101"/>
        <dbReference type="ChEBI" id="CHEBI:15378"/>
        <dbReference type="ChEBI" id="CHEBI:16526"/>
        <dbReference type="ChEBI" id="CHEBI:32551"/>
        <dbReference type="ChEBI" id="CHEBI:57791"/>
        <dbReference type="EC" id="4.1.1.20"/>
    </reaction>
</comment>
<comment type="similarity">
    <text evidence="9 12">Belongs to the Orn/Lys/Arg decarboxylase class-II family. LysA subfamily.</text>
</comment>
<dbReference type="FunFam" id="3.20.20.10:FF:000003">
    <property type="entry name" value="Diaminopimelate decarboxylase"/>
    <property type="match status" value="1"/>
</dbReference>
<dbReference type="NCBIfam" id="TIGR01048">
    <property type="entry name" value="lysA"/>
    <property type="match status" value="1"/>
</dbReference>
<keyword evidence="6 12" id="KW-0456">Lyase</keyword>
<feature type="modified residue" description="N6-(pyridoxal phosphate)lysine" evidence="12 13">
    <location>
        <position position="60"/>
    </location>
</feature>
<evidence type="ECO:0000256" key="7">
    <source>
        <dbReference type="ARBA" id="ARBA00050464"/>
    </source>
</evidence>
<evidence type="ECO:0000313" key="17">
    <source>
        <dbReference type="EMBL" id="AWB66467.1"/>
    </source>
</evidence>
<evidence type="ECO:0000256" key="12">
    <source>
        <dbReference type="HAMAP-Rule" id="MF_02120"/>
    </source>
</evidence>
<evidence type="ECO:0000256" key="6">
    <source>
        <dbReference type="ARBA" id="ARBA00023239"/>
    </source>
</evidence>
<keyword evidence="2 12" id="KW-0028">Amino-acid biosynthesis</keyword>
<comment type="function">
    <text evidence="12">Specifically catalyzes the decarboxylation of meso-diaminopimelate (meso-DAP) to L-lysine.</text>
</comment>
<reference evidence="17 18" key="1">
    <citation type="submission" date="2018-01" db="EMBL/GenBank/DDBJ databases">
        <title>Genome sequence of a Cantenovulum-like bacteria.</title>
        <authorList>
            <person name="Tan W.R."/>
            <person name="Lau N.-S."/>
            <person name="Go F."/>
            <person name="Amirul A.-A.A."/>
        </authorList>
    </citation>
    <scope>NUCLEOTIDE SEQUENCE [LARGE SCALE GENOMIC DNA]</scope>
    <source>
        <strain evidence="17 18">CCB-QB4</strain>
    </source>
</reference>
<keyword evidence="3 12" id="KW-0210">Decarboxylase</keyword>
<dbReference type="EC" id="4.1.1.20" evidence="10 12"/>
<feature type="binding site" evidence="12">
    <location>
        <position position="371"/>
    </location>
    <ligand>
        <name>pyridoxal 5'-phosphate</name>
        <dbReference type="ChEBI" id="CHEBI:597326"/>
    </ligand>
</feature>
<feature type="binding site" evidence="12">
    <location>
        <begin position="273"/>
        <end position="276"/>
    </location>
    <ligand>
        <name>pyridoxal 5'-phosphate</name>
        <dbReference type="ChEBI" id="CHEBI:597326"/>
    </ligand>
</feature>
<dbReference type="RefSeq" id="WP_108602530.1">
    <property type="nucleotide sequence ID" value="NZ_CP026604.1"/>
</dbReference>
<evidence type="ECO:0000256" key="1">
    <source>
        <dbReference type="ARBA" id="ARBA00001933"/>
    </source>
</evidence>
<evidence type="ECO:0000256" key="14">
    <source>
        <dbReference type="RuleBase" id="RU003738"/>
    </source>
</evidence>